<dbReference type="InterPro" id="IPR002738">
    <property type="entry name" value="RNase_P_p30"/>
</dbReference>
<comment type="similarity">
    <text evidence="2">Belongs to the eukaryotic/archaeal RNase P protein component 3 family.</text>
</comment>
<dbReference type="SUPFAM" id="SSF89550">
    <property type="entry name" value="PHP domain-like"/>
    <property type="match status" value="1"/>
</dbReference>
<name>A0A023B231_GRENI</name>
<comment type="subcellular location">
    <subcellularLocation>
        <location evidence="1">Nucleus</location>
    </subcellularLocation>
</comment>
<dbReference type="EMBL" id="AFNH02000934">
    <property type="protein sequence ID" value="EZG50645.1"/>
    <property type="molecule type" value="Genomic_DNA"/>
</dbReference>
<evidence type="ECO:0000313" key="6">
    <source>
        <dbReference type="Proteomes" id="UP000019763"/>
    </source>
</evidence>
<organism evidence="5 6">
    <name type="scientific">Gregarina niphandrodes</name>
    <name type="common">Septate eugregarine</name>
    <dbReference type="NCBI Taxonomy" id="110365"/>
    <lineage>
        <taxon>Eukaryota</taxon>
        <taxon>Sar</taxon>
        <taxon>Alveolata</taxon>
        <taxon>Apicomplexa</taxon>
        <taxon>Conoidasida</taxon>
        <taxon>Gregarinasina</taxon>
        <taxon>Eugregarinorida</taxon>
        <taxon>Gregarinidae</taxon>
        <taxon>Gregarina</taxon>
    </lineage>
</organism>
<protein>
    <submittedName>
        <fullName evidence="5">RNase P subunit p30</fullName>
    </submittedName>
</protein>
<dbReference type="GO" id="GO:0003723">
    <property type="term" value="F:RNA binding"/>
    <property type="evidence" value="ECO:0007669"/>
    <property type="project" value="TreeGrafter"/>
</dbReference>
<evidence type="ECO:0000256" key="4">
    <source>
        <dbReference type="SAM" id="MobiDB-lite"/>
    </source>
</evidence>
<proteinExistence type="inferred from homology"/>
<dbReference type="GeneID" id="22914411"/>
<accession>A0A023B231</accession>
<dbReference type="GO" id="GO:0008033">
    <property type="term" value="P:tRNA processing"/>
    <property type="evidence" value="ECO:0007669"/>
    <property type="project" value="UniProtKB-KW"/>
</dbReference>
<keyword evidence="6" id="KW-1185">Reference proteome</keyword>
<feature type="compositionally biased region" description="Low complexity" evidence="4">
    <location>
        <begin position="72"/>
        <end position="108"/>
    </location>
</feature>
<dbReference type="PANTHER" id="PTHR13031:SF0">
    <property type="entry name" value="RIBONUCLEASE P PROTEIN SUBUNIT P30"/>
    <property type="match status" value="1"/>
</dbReference>
<dbReference type="GO" id="GO:0005634">
    <property type="term" value="C:nucleus"/>
    <property type="evidence" value="ECO:0007669"/>
    <property type="project" value="UniProtKB-SubCell"/>
</dbReference>
<sequence length="290" mass="31140">MDLFILWSPDCGPGLLEAARELEYEAVGWTVYVQEPGLLAKRPPTLPTWVPIRRPSVRRRLLDPADLATLDLVLSPPGTSPPGTSSSGTSSSGTSSSGTSSSGTSSGPLASPPVQLRRFHAVLASPGEWTPVQAYLKKQKTKVWDLVSVCVSNEATFTHLVNLPSNVIDIIQFDVYAAGFVPRRGLLALAAAKGIYFEICLDKALMSASMAADLFKNVLAVTRHLPRQNVLLSSGAANPLLMRAPQDLFAIAQILFDKHARNIVYQNPSRCLHTAAARKLPGAGILLPPK</sequence>
<dbReference type="VEuPathDB" id="CryptoDB:GNI_125340"/>
<evidence type="ECO:0000256" key="3">
    <source>
        <dbReference type="ARBA" id="ARBA00022694"/>
    </source>
</evidence>
<evidence type="ECO:0000256" key="2">
    <source>
        <dbReference type="ARBA" id="ARBA00007331"/>
    </source>
</evidence>
<keyword evidence="3" id="KW-0819">tRNA processing</keyword>
<dbReference type="AlphaFoldDB" id="A0A023B231"/>
<reference evidence="5" key="1">
    <citation type="submission" date="2013-12" db="EMBL/GenBank/DDBJ databases">
        <authorList>
            <person name="Omoto C.K."/>
            <person name="Sibley D."/>
            <person name="Venepally P."/>
            <person name="Hadjithomas M."/>
            <person name="Karamycheva S."/>
            <person name="Brunk B."/>
            <person name="Roos D."/>
            <person name="Caler E."/>
            <person name="Lorenzi H."/>
        </authorList>
    </citation>
    <scope>NUCLEOTIDE SEQUENCE</scope>
</reference>
<dbReference type="OrthoDB" id="17948at2759"/>
<dbReference type="RefSeq" id="XP_011131990.1">
    <property type="nucleotide sequence ID" value="XM_011133688.1"/>
</dbReference>
<dbReference type="Proteomes" id="UP000019763">
    <property type="component" value="Unassembled WGS sequence"/>
</dbReference>
<evidence type="ECO:0000313" key="5">
    <source>
        <dbReference type="EMBL" id="EZG50645.1"/>
    </source>
</evidence>
<dbReference type="InterPro" id="IPR016195">
    <property type="entry name" value="Pol/histidinol_Pase-like"/>
</dbReference>
<feature type="region of interest" description="Disordered" evidence="4">
    <location>
        <begin position="72"/>
        <end position="110"/>
    </location>
</feature>
<dbReference type="Pfam" id="PF01876">
    <property type="entry name" value="RNase_P_p30"/>
    <property type="match status" value="1"/>
</dbReference>
<gene>
    <name evidence="5" type="ORF">GNI_125340</name>
</gene>
<comment type="caution">
    <text evidence="5">The sequence shown here is derived from an EMBL/GenBank/DDBJ whole genome shotgun (WGS) entry which is preliminary data.</text>
</comment>
<dbReference type="Gene3D" id="3.20.20.140">
    <property type="entry name" value="Metal-dependent hydrolases"/>
    <property type="match status" value="1"/>
</dbReference>
<evidence type="ECO:0000256" key="1">
    <source>
        <dbReference type="ARBA" id="ARBA00004123"/>
    </source>
</evidence>
<dbReference type="PANTHER" id="PTHR13031">
    <property type="entry name" value="RIBONUCLEASE P SUBUNIT P30"/>
    <property type="match status" value="1"/>
</dbReference>